<dbReference type="GO" id="GO:0005886">
    <property type="term" value="C:plasma membrane"/>
    <property type="evidence" value="ECO:0007669"/>
    <property type="project" value="UniProtKB-SubCell"/>
</dbReference>
<dbReference type="SUPFAM" id="SSF50956">
    <property type="entry name" value="Thermostable phytase (3-phytase)"/>
    <property type="match status" value="1"/>
</dbReference>
<evidence type="ECO:0000313" key="6">
    <source>
        <dbReference type="EMBL" id="JAC71114.1"/>
    </source>
</evidence>
<keyword evidence="5" id="KW-0812">Transmembrane</keyword>
<keyword evidence="2" id="KW-1003">Cell membrane</keyword>
<feature type="transmembrane region" description="Helical" evidence="5">
    <location>
        <begin position="627"/>
        <end position="648"/>
    </location>
</feature>
<dbReference type="InterPro" id="IPR009722">
    <property type="entry name" value="YjiK/CarP"/>
</dbReference>
<evidence type="ECO:0000256" key="2">
    <source>
        <dbReference type="ARBA" id="ARBA00022475"/>
    </source>
</evidence>
<dbReference type="Pfam" id="PF06977">
    <property type="entry name" value="SdiA-regulated"/>
    <property type="match status" value="1"/>
</dbReference>
<reference evidence="6" key="1">
    <citation type="submission" date="2014-05" db="EMBL/GenBank/DDBJ databases">
        <title>The transcriptome of the halophilic microalga Tetraselmis sp. GSL018 isolated from the Great Salt Lake, Utah.</title>
        <authorList>
            <person name="Jinkerson R.E."/>
            <person name="D'Adamo S."/>
            <person name="Posewitz M.C."/>
        </authorList>
    </citation>
    <scope>NUCLEOTIDE SEQUENCE</scope>
    <source>
        <strain evidence="6">GSL018</strain>
    </source>
</reference>
<feature type="compositionally biased region" description="Low complexity" evidence="4">
    <location>
        <begin position="451"/>
        <end position="461"/>
    </location>
</feature>
<comment type="subcellular location">
    <subcellularLocation>
        <location evidence="1">Cell membrane</location>
    </subcellularLocation>
</comment>
<evidence type="ECO:0000256" key="3">
    <source>
        <dbReference type="ARBA" id="ARBA00023136"/>
    </source>
</evidence>
<organism evidence="6">
    <name type="scientific">Tetraselmis sp. GSL018</name>
    <dbReference type="NCBI Taxonomy" id="582737"/>
    <lineage>
        <taxon>Eukaryota</taxon>
        <taxon>Viridiplantae</taxon>
        <taxon>Chlorophyta</taxon>
        <taxon>core chlorophytes</taxon>
        <taxon>Chlorodendrophyceae</taxon>
        <taxon>Chlorodendrales</taxon>
        <taxon>Chlorodendraceae</taxon>
        <taxon>Tetraselmis</taxon>
    </lineage>
</organism>
<name>A0A061RK77_9CHLO</name>
<keyword evidence="5" id="KW-1133">Transmembrane helix</keyword>
<sequence length="723" mass="77724">MSFLPCWSWVCCERSFASFSIVLLLLARLTAGLQWMLSDYEKCKGLRLRGIPAEASGVTYSPVTSGIYVITRRPRAVGEYDLSGRLLRLVNTGKARLRDPEGITWMYDYTFAIAQEGSDRGYEHSSVSVVEIVPWRDEVRVLRRLYMLDMPQRKNAGLEGLTYDPEEGVLIGSQEEDPMQLWRIDPDTGAMRKIYREARPSRLMRDFASVYKRVGDPGIYVLSEPSERVFYLDREGRNVDGAVKLVDGKMPEGLTFTPDGALMVIVGEPNEMFIYSSIGTCDYSPDVGLALGGGKPISQGRGRPVVVTPGYCNYEECRGGGAQGSEWCRESAHNCVGGCGGSWCSSLPGVPPITTETYVAPPPPSPPPAPPIPWHASPANGYCNFDGCNGMEQGNEWCRAAAENCVACFGTWCPRLDLVEGEPEPLTADSLAPGPGTETPDGALAEPHPSPSIAPSSSPTPAVNATDVDSALADGYQALLDLVISPIKRLDDRSRQLLAEAIAVEVFGAEDAAVHVSLEEQSPDARRRLLLEESEASLMAVVLLADSPAHAGLLSHRLKEAVSSGRMRESIAARSGWELQGASVTSLEIRSAGVPAKDFPVAAPLPPAAVTEVYVFDEDRQTTLGTFSIIAAAAFAVLAGTAATWTYLRARRKRRAEASAGKQPDQAAANEMSTSGAVKDERHQGHCRNMSTASTDALMAAVYDGGVLGTSGSVEDASVLPQV</sequence>
<feature type="region of interest" description="Disordered" evidence="4">
    <location>
        <begin position="656"/>
        <end position="685"/>
    </location>
</feature>
<accession>A0A061RK77</accession>
<gene>
    <name evidence="6" type="ORF">TSPGSL018_2629</name>
</gene>
<evidence type="ECO:0000256" key="5">
    <source>
        <dbReference type="SAM" id="Phobius"/>
    </source>
</evidence>
<evidence type="ECO:0000256" key="4">
    <source>
        <dbReference type="SAM" id="MobiDB-lite"/>
    </source>
</evidence>
<proteinExistence type="predicted"/>
<protein>
    <submittedName>
        <fullName evidence="6">Uncharacterized protein</fullName>
    </submittedName>
</protein>
<feature type="region of interest" description="Disordered" evidence="4">
    <location>
        <begin position="424"/>
        <end position="465"/>
    </location>
</feature>
<keyword evidence="3 5" id="KW-0472">Membrane</keyword>
<dbReference type="EMBL" id="GBEZ01015010">
    <property type="protein sequence ID" value="JAC71114.1"/>
    <property type="molecule type" value="Transcribed_RNA"/>
</dbReference>
<evidence type="ECO:0000256" key="1">
    <source>
        <dbReference type="ARBA" id="ARBA00004236"/>
    </source>
</evidence>
<dbReference type="AlphaFoldDB" id="A0A061RK77"/>